<gene>
    <name evidence="2" type="ORF">F7725_019181</name>
</gene>
<feature type="transmembrane region" description="Helical" evidence="1">
    <location>
        <begin position="20"/>
        <end position="43"/>
    </location>
</feature>
<protein>
    <submittedName>
        <fullName evidence="2">Uncharacterized protein</fullName>
    </submittedName>
</protein>
<keyword evidence="1" id="KW-0472">Membrane</keyword>
<dbReference type="Proteomes" id="UP000518266">
    <property type="component" value="Unassembled WGS sequence"/>
</dbReference>
<keyword evidence="1" id="KW-1133">Transmembrane helix</keyword>
<sequence length="132" mass="14727">MFLVSVPVGRHVFSHFAENRIVEAVTMSAVVFVLHVLIVTVHLRGHVHHLELYLSPLTHTHRQCVCLCYLLGQDGDGLLVFGVSQVDAVDGEDGVPHMQTPTSVCRLGGMDLRDENRNTVLLPPLRRRQNQS</sequence>
<evidence type="ECO:0000313" key="2">
    <source>
        <dbReference type="EMBL" id="KAF3849462.1"/>
    </source>
</evidence>
<keyword evidence="3" id="KW-1185">Reference proteome</keyword>
<name>A0A7J5YJ08_DISMA</name>
<accession>A0A7J5YJ08</accession>
<dbReference type="AlphaFoldDB" id="A0A7J5YJ08"/>
<evidence type="ECO:0000256" key="1">
    <source>
        <dbReference type="SAM" id="Phobius"/>
    </source>
</evidence>
<reference evidence="2 3" key="1">
    <citation type="submission" date="2020-03" db="EMBL/GenBank/DDBJ databases">
        <title>Dissostichus mawsoni Genome sequencing and assembly.</title>
        <authorList>
            <person name="Park H."/>
        </authorList>
    </citation>
    <scope>NUCLEOTIDE SEQUENCE [LARGE SCALE GENOMIC DNA]</scope>
    <source>
        <strain evidence="2">DM0001</strain>
        <tissue evidence="2">Muscle</tissue>
    </source>
</reference>
<proteinExistence type="predicted"/>
<organism evidence="2 3">
    <name type="scientific">Dissostichus mawsoni</name>
    <name type="common">Antarctic cod</name>
    <dbReference type="NCBI Taxonomy" id="36200"/>
    <lineage>
        <taxon>Eukaryota</taxon>
        <taxon>Metazoa</taxon>
        <taxon>Chordata</taxon>
        <taxon>Craniata</taxon>
        <taxon>Vertebrata</taxon>
        <taxon>Euteleostomi</taxon>
        <taxon>Actinopterygii</taxon>
        <taxon>Neopterygii</taxon>
        <taxon>Teleostei</taxon>
        <taxon>Neoteleostei</taxon>
        <taxon>Acanthomorphata</taxon>
        <taxon>Eupercaria</taxon>
        <taxon>Perciformes</taxon>
        <taxon>Notothenioidei</taxon>
        <taxon>Nototheniidae</taxon>
        <taxon>Dissostichus</taxon>
    </lineage>
</organism>
<keyword evidence="1" id="KW-0812">Transmembrane</keyword>
<dbReference type="EMBL" id="JAAKFY010000011">
    <property type="protein sequence ID" value="KAF3849462.1"/>
    <property type="molecule type" value="Genomic_DNA"/>
</dbReference>
<evidence type="ECO:0000313" key="3">
    <source>
        <dbReference type="Proteomes" id="UP000518266"/>
    </source>
</evidence>
<comment type="caution">
    <text evidence="2">The sequence shown here is derived from an EMBL/GenBank/DDBJ whole genome shotgun (WGS) entry which is preliminary data.</text>
</comment>